<reference evidence="1 2" key="1">
    <citation type="submission" date="2024-06" db="EMBL/GenBank/DDBJ databases">
        <title>The Natural Products Discovery Center: Release of the First 8490 Sequenced Strains for Exploring Actinobacteria Biosynthetic Diversity.</title>
        <authorList>
            <person name="Kalkreuter E."/>
            <person name="Kautsar S.A."/>
            <person name="Yang D."/>
            <person name="Bader C.D."/>
            <person name="Teijaro C.N."/>
            <person name="Fluegel L."/>
            <person name="Davis C.M."/>
            <person name="Simpson J.R."/>
            <person name="Lauterbach L."/>
            <person name="Steele A.D."/>
            <person name="Gui C."/>
            <person name="Meng S."/>
            <person name="Li G."/>
            <person name="Viehrig K."/>
            <person name="Ye F."/>
            <person name="Su P."/>
            <person name="Kiefer A.F."/>
            <person name="Nichols A."/>
            <person name="Cepeda A.J."/>
            <person name="Yan W."/>
            <person name="Fan B."/>
            <person name="Jiang Y."/>
            <person name="Adhikari A."/>
            <person name="Zheng C.-J."/>
            <person name="Schuster L."/>
            <person name="Cowan T.M."/>
            <person name="Smanski M.J."/>
            <person name="Chevrette M.G."/>
            <person name="De Carvalho L.P.S."/>
            <person name="Shen B."/>
        </authorList>
    </citation>
    <scope>NUCLEOTIDE SEQUENCE [LARGE SCALE GENOMIC DNA]</scope>
    <source>
        <strain evidence="1 2">NPDC001694</strain>
    </source>
</reference>
<gene>
    <name evidence="1" type="ORF">ABT211_21145</name>
</gene>
<dbReference type="RefSeq" id="WP_351958253.1">
    <property type="nucleotide sequence ID" value="NZ_JBEOZM010000008.1"/>
</dbReference>
<dbReference type="EMBL" id="JBEOZM010000008">
    <property type="protein sequence ID" value="MER6269777.1"/>
    <property type="molecule type" value="Genomic_DNA"/>
</dbReference>
<dbReference type="Proteomes" id="UP001490365">
    <property type="component" value="Unassembled WGS sequence"/>
</dbReference>
<keyword evidence="2" id="KW-1185">Reference proteome</keyword>
<sequence>MKAKTVKGGVATEWMSADVAQSSGNDAFQQWFARNPKGLDGWLSRMRGKFGKNGDRGK</sequence>
<protein>
    <submittedName>
        <fullName evidence="1">Uncharacterized protein</fullName>
    </submittedName>
</protein>
<accession>A0ABV1TIB7</accession>
<evidence type="ECO:0000313" key="1">
    <source>
        <dbReference type="EMBL" id="MER6269777.1"/>
    </source>
</evidence>
<proteinExistence type="predicted"/>
<name>A0ABV1TIB7_9ACTN</name>
<evidence type="ECO:0000313" key="2">
    <source>
        <dbReference type="Proteomes" id="UP001490365"/>
    </source>
</evidence>
<organism evidence="1 2">
    <name type="scientific">Streptomyces sp. 900105755</name>
    <dbReference type="NCBI Taxonomy" id="3154389"/>
    <lineage>
        <taxon>Bacteria</taxon>
        <taxon>Bacillati</taxon>
        <taxon>Actinomycetota</taxon>
        <taxon>Actinomycetes</taxon>
        <taxon>Kitasatosporales</taxon>
        <taxon>Streptomycetaceae</taxon>
        <taxon>Streptomyces</taxon>
    </lineage>
</organism>
<comment type="caution">
    <text evidence="1">The sequence shown here is derived from an EMBL/GenBank/DDBJ whole genome shotgun (WGS) entry which is preliminary data.</text>
</comment>